<sequence>MTDRRWALLIGSGLAISPIHSLWLTNLVTSDGVVTFFVPALGYFIWIFATGLYLTWKVRDWKTVDWGPWQLIVPMAVIILSMGISGVVYGDSLGDKLAPLFFGGFLFALYLLSRRLGKDIFIAFVPFVVVVAISVIVSGIVNPGVPTGGLITNYAASAGFLIFGTVVSRFKWQWVLATVAFIALFFVGTLEAVFVVGVLGIVVLIRRDVSRKVVAIATVGVLLIGVWWALGHLGPLYEGNYNLSALGEVLSGGELSDAALDDITTDRWWGVVNAARNLNMIGHGYTMMTSPETHMVHFVPMTIVDQIGPLAAIAWLWVTVWCFIKTKWKYAWIAVMAMSVFDHYVWTQFAPWWWVLVGVSAASMGGGSDRIFTTRSKAKG</sequence>
<gene>
    <name evidence="2" type="ORF">LCGC14_1025770</name>
</gene>
<feature type="transmembrane region" description="Helical" evidence="1">
    <location>
        <begin position="37"/>
        <end position="56"/>
    </location>
</feature>
<accession>A0A0F9N0N6</accession>
<feature type="transmembrane region" description="Helical" evidence="1">
    <location>
        <begin position="212"/>
        <end position="230"/>
    </location>
</feature>
<feature type="transmembrane region" description="Helical" evidence="1">
    <location>
        <begin position="68"/>
        <end position="90"/>
    </location>
</feature>
<keyword evidence="1" id="KW-1133">Transmembrane helix</keyword>
<evidence type="ECO:0000313" key="2">
    <source>
        <dbReference type="EMBL" id="KKN11509.1"/>
    </source>
</evidence>
<feature type="transmembrane region" description="Helical" evidence="1">
    <location>
        <begin position="295"/>
        <end position="318"/>
    </location>
</feature>
<protein>
    <submittedName>
        <fullName evidence="2">Uncharacterized protein</fullName>
    </submittedName>
</protein>
<feature type="transmembrane region" description="Helical" evidence="1">
    <location>
        <begin position="352"/>
        <end position="372"/>
    </location>
</feature>
<evidence type="ECO:0000256" key="1">
    <source>
        <dbReference type="SAM" id="Phobius"/>
    </source>
</evidence>
<organism evidence="2">
    <name type="scientific">marine sediment metagenome</name>
    <dbReference type="NCBI Taxonomy" id="412755"/>
    <lineage>
        <taxon>unclassified sequences</taxon>
        <taxon>metagenomes</taxon>
        <taxon>ecological metagenomes</taxon>
    </lineage>
</organism>
<feature type="transmembrane region" description="Helical" evidence="1">
    <location>
        <begin position="120"/>
        <end position="141"/>
    </location>
</feature>
<reference evidence="2" key="1">
    <citation type="journal article" date="2015" name="Nature">
        <title>Complex archaea that bridge the gap between prokaryotes and eukaryotes.</title>
        <authorList>
            <person name="Spang A."/>
            <person name="Saw J.H."/>
            <person name="Jorgensen S.L."/>
            <person name="Zaremba-Niedzwiedzka K."/>
            <person name="Martijn J."/>
            <person name="Lind A.E."/>
            <person name="van Eijk R."/>
            <person name="Schleper C."/>
            <person name="Guy L."/>
            <person name="Ettema T.J."/>
        </authorList>
    </citation>
    <scope>NUCLEOTIDE SEQUENCE</scope>
</reference>
<proteinExistence type="predicted"/>
<keyword evidence="1" id="KW-0472">Membrane</keyword>
<dbReference type="AlphaFoldDB" id="A0A0F9N0N6"/>
<feature type="transmembrane region" description="Helical" evidence="1">
    <location>
        <begin position="174"/>
        <end position="205"/>
    </location>
</feature>
<comment type="caution">
    <text evidence="2">The sequence shown here is derived from an EMBL/GenBank/DDBJ whole genome shotgun (WGS) entry which is preliminary data.</text>
</comment>
<dbReference type="EMBL" id="LAZR01004127">
    <property type="protein sequence ID" value="KKN11509.1"/>
    <property type="molecule type" value="Genomic_DNA"/>
</dbReference>
<name>A0A0F9N0N6_9ZZZZ</name>
<keyword evidence="1" id="KW-0812">Transmembrane</keyword>